<evidence type="ECO:0000313" key="3">
    <source>
        <dbReference type="Proteomes" id="UP000014417"/>
    </source>
</evidence>
<dbReference type="Proteomes" id="UP000014417">
    <property type="component" value="Unassembled WGS sequence"/>
</dbReference>
<feature type="compositionally biased region" description="Basic and acidic residues" evidence="1">
    <location>
        <begin position="163"/>
        <end position="175"/>
    </location>
</feature>
<dbReference type="EMBL" id="AGZR01000001">
    <property type="protein sequence ID" value="EPD34082.1"/>
    <property type="molecule type" value="Genomic_DNA"/>
</dbReference>
<comment type="caution">
    <text evidence="2">The sequence shown here is derived from an EMBL/GenBank/DDBJ whole genome shotgun (WGS) entry which is preliminary data.</text>
</comment>
<dbReference type="AlphaFoldDB" id="S2WN14"/>
<feature type="region of interest" description="Disordered" evidence="1">
    <location>
        <begin position="150"/>
        <end position="175"/>
    </location>
</feature>
<dbReference type="PATRIC" id="fig|883161.3.peg.121"/>
<feature type="region of interest" description="Disordered" evidence="1">
    <location>
        <begin position="40"/>
        <end position="61"/>
    </location>
</feature>
<dbReference type="RefSeq" id="WP_016454978.1">
    <property type="nucleotide sequence ID" value="NZ_KE150269.1"/>
</dbReference>
<evidence type="ECO:0000313" key="2">
    <source>
        <dbReference type="EMBL" id="EPD34082.1"/>
    </source>
</evidence>
<gene>
    <name evidence="2" type="ORF">HMPREF9306_00117</name>
</gene>
<organism evidence="2 3">
    <name type="scientific">Propionimicrobium lymphophilum ACS-093-V-SCH5</name>
    <dbReference type="NCBI Taxonomy" id="883161"/>
    <lineage>
        <taxon>Bacteria</taxon>
        <taxon>Bacillati</taxon>
        <taxon>Actinomycetota</taxon>
        <taxon>Actinomycetes</taxon>
        <taxon>Propionibacteriales</taxon>
        <taxon>Propionibacteriaceae</taxon>
        <taxon>Propionimicrobium</taxon>
    </lineage>
</organism>
<dbReference type="OrthoDB" id="5516926at2"/>
<proteinExistence type="predicted"/>
<dbReference type="PANTHER" id="PTHR36456">
    <property type="entry name" value="UPF0232 PROTEIN SCO3875"/>
    <property type="match status" value="1"/>
</dbReference>
<dbReference type="STRING" id="883161.HMPREF9306_00117"/>
<dbReference type="PANTHER" id="PTHR36456:SF1">
    <property type="entry name" value="UPF0232 PROTEIN SCO3875"/>
    <property type="match status" value="1"/>
</dbReference>
<dbReference type="HOGENOM" id="CLU_087206_0_0_11"/>
<keyword evidence="3" id="KW-1185">Reference proteome</keyword>
<protein>
    <submittedName>
        <fullName evidence="2">Uncharacterized protein</fullName>
    </submittedName>
</protein>
<accession>S2WN14</accession>
<reference evidence="2 3" key="1">
    <citation type="submission" date="2013-04" db="EMBL/GenBank/DDBJ databases">
        <title>The Genome Sequence of Propionimicrobium lymphophilum ACS-093-V-SCH5.</title>
        <authorList>
            <consortium name="The Broad Institute Genomics Platform"/>
            <person name="Earl A."/>
            <person name="Ward D."/>
            <person name="Feldgarden M."/>
            <person name="Gevers D."/>
            <person name="Saerens B."/>
            <person name="Vaneechoutte M."/>
            <person name="Walker B."/>
            <person name="Young S."/>
            <person name="Zeng Q."/>
            <person name="Gargeya S."/>
            <person name="Fitzgerald M."/>
            <person name="Haas B."/>
            <person name="Abouelleil A."/>
            <person name="Allen A.W."/>
            <person name="Alvarado L."/>
            <person name="Arachchi H.M."/>
            <person name="Berlin A.M."/>
            <person name="Chapman S.B."/>
            <person name="Gainer-Dewar J."/>
            <person name="Goldberg J."/>
            <person name="Griggs A."/>
            <person name="Gujja S."/>
            <person name="Hansen M."/>
            <person name="Howarth C."/>
            <person name="Imamovic A."/>
            <person name="Ireland A."/>
            <person name="Larimer J."/>
            <person name="McCowan C."/>
            <person name="Murphy C."/>
            <person name="Pearson M."/>
            <person name="Poon T.W."/>
            <person name="Priest M."/>
            <person name="Roberts A."/>
            <person name="Saif S."/>
            <person name="Shea T."/>
            <person name="Sisk P."/>
            <person name="Sykes S."/>
            <person name="Wortman J."/>
            <person name="Nusbaum C."/>
            <person name="Birren B."/>
        </authorList>
    </citation>
    <scope>NUCLEOTIDE SEQUENCE [LARGE SCALE GENOMIC DNA]</scope>
    <source>
        <strain evidence="2 3">ACS-093-V-SCH5</strain>
    </source>
</reference>
<name>S2WN14_9ACTN</name>
<evidence type="ECO:0000256" key="1">
    <source>
        <dbReference type="SAM" id="MobiDB-lite"/>
    </source>
</evidence>
<dbReference type="InterPro" id="IPR007922">
    <property type="entry name" value="DciA-like"/>
</dbReference>
<sequence length="175" mass="18813">MSDEEPVPGFDPTGIELALKISREVAGVLPPPKGIVKKKVRRRKNVAPQYSGSASDARDPQPLGKAFGKFVQRQGWQTQIGVRTLLSQWPQLVGTAVADHCKPVGFQDGVLQVQAESTTWATALRTLAPKVIASLNESLGQGSVTRIDIKGPAAPSWNHGPRSVRDGRGPRDTYG</sequence>
<dbReference type="Pfam" id="PF05258">
    <property type="entry name" value="DciA"/>
    <property type="match status" value="1"/>
</dbReference>